<dbReference type="GO" id="GO:0097431">
    <property type="term" value="C:mitotic spindle pole"/>
    <property type="evidence" value="ECO:0007669"/>
    <property type="project" value="TreeGrafter"/>
</dbReference>
<evidence type="ECO:0000256" key="7">
    <source>
        <dbReference type="ARBA" id="ARBA00039966"/>
    </source>
</evidence>
<dbReference type="PANTHER" id="PTHR16056:SF16">
    <property type="entry name" value="REGULATOR OF MICROTUBULE DYNAMICS PROTEIN 1"/>
    <property type="match status" value="1"/>
</dbReference>
<dbReference type="RefSeq" id="WP_303680806.1">
    <property type="nucleotide sequence ID" value="NZ_LVWG01000013.1"/>
</dbReference>
<dbReference type="InterPro" id="IPR011990">
    <property type="entry name" value="TPR-like_helical_dom_sf"/>
</dbReference>
<evidence type="ECO:0000313" key="9">
    <source>
        <dbReference type="EMBL" id="KZK75073.1"/>
    </source>
</evidence>
<sequence length="270" mass="30439">MQHSAPTIHRIGILAIGTLLASLLALGGTRPATGETHALEAINQGDRAFWKMQYESADSLYGIALKENPASSETLWKMARLQVSLAESLRPDRRRERIVHYRKAVDYGRQSIALDSTSAPGHAWLAAALGLLSEKSGPKDKLHNAEEIKHELDTALRLNPNEQTALSMLGSYYRQAASISWFKRMMGGTFVGKMPKGSYPEARETFRKAITLDPRVIRNYHELALVELEMGNRKKAVQLMQAALDKPVLFYSDRRRLQEMRRLIEKLKDD</sequence>
<dbReference type="Gene3D" id="1.25.40.10">
    <property type="entry name" value="Tetratricopeptide repeat domain"/>
    <property type="match status" value="1"/>
</dbReference>
<dbReference type="Pfam" id="PF21033">
    <property type="entry name" value="RMD1-3"/>
    <property type="match status" value="1"/>
</dbReference>
<keyword evidence="4" id="KW-0677">Repeat</keyword>
<keyword evidence="5" id="KW-0802">TPR repeat</keyword>
<evidence type="ECO:0000256" key="4">
    <source>
        <dbReference type="ARBA" id="ARBA00022737"/>
    </source>
</evidence>
<keyword evidence="3" id="KW-0963">Cytoplasm</keyword>
<dbReference type="GO" id="GO:0008017">
    <property type="term" value="F:microtubule binding"/>
    <property type="evidence" value="ECO:0007669"/>
    <property type="project" value="TreeGrafter"/>
</dbReference>
<proteinExistence type="predicted"/>
<evidence type="ECO:0000256" key="5">
    <source>
        <dbReference type="ARBA" id="ARBA00022803"/>
    </source>
</evidence>
<evidence type="ECO:0000256" key="1">
    <source>
        <dbReference type="ARBA" id="ARBA00004245"/>
    </source>
</evidence>
<evidence type="ECO:0000256" key="3">
    <source>
        <dbReference type="ARBA" id="ARBA00022490"/>
    </source>
</evidence>
<evidence type="ECO:0000313" key="10">
    <source>
        <dbReference type="Proteomes" id="UP000076481"/>
    </source>
</evidence>
<organism evidence="9 10">
    <name type="scientific">Pelodictyon luteolum</name>
    <dbReference type="NCBI Taxonomy" id="1100"/>
    <lineage>
        <taxon>Bacteria</taxon>
        <taxon>Pseudomonadati</taxon>
        <taxon>Chlorobiota</taxon>
        <taxon>Chlorobiia</taxon>
        <taxon>Chlorobiales</taxon>
        <taxon>Chlorobiaceae</taxon>
        <taxon>Chlorobium/Pelodictyon group</taxon>
        <taxon>Pelodictyon</taxon>
    </lineage>
</organism>
<evidence type="ECO:0000256" key="6">
    <source>
        <dbReference type="ARBA" id="ARBA00023212"/>
    </source>
</evidence>
<evidence type="ECO:0000256" key="2">
    <source>
        <dbReference type="ARBA" id="ARBA00011375"/>
    </source>
</evidence>
<dbReference type="SUPFAM" id="SSF48452">
    <property type="entry name" value="TPR-like"/>
    <property type="match status" value="1"/>
</dbReference>
<evidence type="ECO:0000256" key="8">
    <source>
        <dbReference type="ARBA" id="ARBA00041958"/>
    </source>
</evidence>
<dbReference type="AlphaFoldDB" id="A0A165MCB3"/>
<dbReference type="PANTHER" id="PTHR16056">
    <property type="entry name" value="REGULATOR OF MICROTUBULE DYNAMICS PROTEIN"/>
    <property type="match status" value="1"/>
</dbReference>
<protein>
    <recommendedName>
        <fullName evidence="7">Regulator of microtubule dynamics protein 1</fullName>
    </recommendedName>
    <alternativeName>
        <fullName evidence="8">Protein FAM82B</fullName>
    </alternativeName>
</protein>
<reference evidence="9 10" key="1">
    <citation type="submission" date="2016-03" db="EMBL/GenBank/DDBJ databases">
        <title>Speciation and ecological success in dimly lit waters: horizontal gene transfer in a green sulfur bacteria bloom unveiled by metagenomic assembly.</title>
        <authorList>
            <person name="Llorens-Mares T."/>
            <person name="Liu Z."/>
            <person name="Allen L.Z."/>
            <person name="Rusch D.B."/>
            <person name="Craig M.T."/>
            <person name="Dupont C.L."/>
            <person name="Bryant D.A."/>
            <person name="Casamayor E.O."/>
        </authorList>
    </citation>
    <scope>NUCLEOTIDE SEQUENCE [LARGE SCALE GENOMIC DNA]</scope>
    <source>
        <strain evidence="9">CIII</strain>
    </source>
</reference>
<accession>A0A165MCB3</accession>
<gene>
    <name evidence="9" type="ORF">A3K90_04470</name>
</gene>
<dbReference type="InterPro" id="IPR049039">
    <property type="entry name" value="RMD1-3_a_helical_rpt"/>
</dbReference>
<dbReference type="GO" id="GO:0005737">
    <property type="term" value="C:cytoplasm"/>
    <property type="evidence" value="ECO:0007669"/>
    <property type="project" value="TreeGrafter"/>
</dbReference>
<dbReference type="Proteomes" id="UP000076481">
    <property type="component" value="Unassembled WGS sequence"/>
</dbReference>
<comment type="caution">
    <text evidence="9">The sequence shown here is derived from an EMBL/GenBank/DDBJ whole genome shotgun (WGS) entry which is preliminary data.</text>
</comment>
<dbReference type="GO" id="GO:0005876">
    <property type="term" value="C:spindle microtubule"/>
    <property type="evidence" value="ECO:0007669"/>
    <property type="project" value="TreeGrafter"/>
</dbReference>
<comment type="subunit">
    <text evidence="2">Interacts with microtubules.</text>
</comment>
<dbReference type="EMBL" id="LVWG01000013">
    <property type="protein sequence ID" value="KZK75073.1"/>
    <property type="molecule type" value="Genomic_DNA"/>
</dbReference>
<comment type="subcellular location">
    <subcellularLocation>
        <location evidence="1">Cytoplasm</location>
        <location evidence="1">Cytoskeleton</location>
    </subcellularLocation>
</comment>
<name>A0A165MCB3_PELLU</name>
<keyword evidence="6" id="KW-0206">Cytoskeleton</keyword>